<evidence type="ECO:0000256" key="1">
    <source>
        <dbReference type="SAM" id="Coils"/>
    </source>
</evidence>
<accession>A0A5C3NN71</accession>
<sequence length="327" mass="37092">MAANDLQTSTLDVRADSLVFVNKHAENELSSLQVACEEPEANFPIPQAQLHDARCQSMVDAHTAAVERKIEIGNLQAIARECDDRLAHKDELLRSRERDLTRTAKELRACKREAKHLKVQLQATERAVGQLEDRILERERDVKQLEDGLNGRNAKLKEFQVLLRAREAYVKRIEDRLSACKACAKDLQECLLAREADVKKLNGLVQARQCKVQEIDTRLRHLTEYEARELETKAILDRARDDLLAHQNLLSELEHNSRAHMECVYRAGRTLRLDSGRQKRLDANANAMTRSLRTCGRTWTRLNVLTVDAASRIVTLFVPSTASATSG</sequence>
<organism evidence="2 3">
    <name type="scientific">Polyporus arcularius HHB13444</name>
    <dbReference type="NCBI Taxonomy" id="1314778"/>
    <lineage>
        <taxon>Eukaryota</taxon>
        <taxon>Fungi</taxon>
        <taxon>Dikarya</taxon>
        <taxon>Basidiomycota</taxon>
        <taxon>Agaricomycotina</taxon>
        <taxon>Agaricomycetes</taxon>
        <taxon>Polyporales</taxon>
        <taxon>Polyporaceae</taxon>
        <taxon>Polyporus</taxon>
    </lineage>
</organism>
<keyword evidence="1" id="KW-0175">Coiled coil</keyword>
<evidence type="ECO:0000313" key="3">
    <source>
        <dbReference type="Proteomes" id="UP000308197"/>
    </source>
</evidence>
<evidence type="ECO:0000313" key="2">
    <source>
        <dbReference type="EMBL" id="TFK79091.1"/>
    </source>
</evidence>
<reference evidence="2 3" key="1">
    <citation type="journal article" date="2019" name="Nat. Ecol. Evol.">
        <title>Megaphylogeny resolves global patterns of mushroom evolution.</title>
        <authorList>
            <person name="Varga T."/>
            <person name="Krizsan K."/>
            <person name="Foldi C."/>
            <person name="Dima B."/>
            <person name="Sanchez-Garcia M."/>
            <person name="Sanchez-Ramirez S."/>
            <person name="Szollosi G.J."/>
            <person name="Szarkandi J.G."/>
            <person name="Papp V."/>
            <person name="Albert L."/>
            <person name="Andreopoulos W."/>
            <person name="Angelini C."/>
            <person name="Antonin V."/>
            <person name="Barry K.W."/>
            <person name="Bougher N.L."/>
            <person name="Buchanan P."/>
            <person name="Buyck B."/>
            <person name="Bense V."/>
            <person name="Catcheside P."/>
            <person name="Chovatia M."/>
            <person name="Cooper J."/>
            <person name="Damon W."/>
            <person name="Desjardin D."/>
            <person name="Finy P."/>
            <person name="Geml J."/>
            <person name="Haridas S."/>
            <person name="Hughes K."/>
            <person name="Justo A."/>
            <person name="Karasinski D."/>
            <person name="Kautmanova I."/>
            <person name="Kiss B."/>
            <person name="Kocsube S."/>
            <person name="Kotiranta H."/>
            <person name="LaButti K.M."/>
            <person name="Lechner B.E."/>
            <person name="Liimatainen K."/>
            <person name="Lipzen A."/>
            <person name="Lukacs Z."/>
            <person name="Mihaltcheva S."/>
            <person name="Morgado L.N."/>
            <person name="Niskanen T."/>
            <person name="Noordeloos M.E."/>
            <person name="Ohm R.A."/>
            <person name="Ortiz-Santana B."/>
            <person name="Ovrebo C."/>
            <person name="Racz N."/>
            <person name="Riley R."/>
            <person name="Savchenko A."/>
            <person name="Shiryaev A."/>
            <person name="Soop K."/>
            <person name="Spirin V."/>
            <person name="Szebenyi C."/>
            <person name="Tomsovsky M."/>
            <person name="Tulloss R.E."/>
            <person name="Uehling J."/>
            <person name="Grigoriev I.V."/>
            <person name="Vagvolgyi C."/>
            <person name="Papp T."/>
            <person name="Martin F.M."/>
            <person name="Miettinen O."/>
            <person name="Hibbett D.S."/>
            <person name="Nagy L.G."/>
        </authorList>
    </citation>
    <scope>NUCLEOTIDE SEQUENCE [LARGE SCALE GENOMIC DNA]</scope>
    <source>
        <strain evidence="2 3">HHB13444</strain>
    </source>
</reference>
<name>A0A5C3NN71_9APHY</name>
<dbReference type="Proteomes" id="UP000308197">
    <property type="component" value="Unassembled WGS sequence"/>
</dbReference>
<gene>
    <name evidence="2" type="ORF">K466DRAFT_570445</name>
</gene>
<proteinExistence type="predicted"/>
<dbReference type="AlphaFoldDB" id="A0A5C3NN71"/>
<dbReference type="InParanoid" id="A0A5C3NN71"/>
<dbReference type="EMBL" id="ML212171">
    <property type="protein sequence ID" value="TFK79091.1"/>
    <property type="molecule type" value="Genomic_DNA"/>
</dbReference>
<keyword evidence="3" id="KW-1185">Reference proteome</keyword>
<protein>
    <submittedName>
        <fullName evidence="2">Uncharacterized protein</fullName>
    </submittedName>
</protein>
<feature type="coiled-coil region" evidence="1">
    <location>
        <begin position="107"/>
        <end position="148"/>
    </location>
</feature>